<dbReference type="Gene3D" id="3.60.110.10">
    <property type="entry name" value="Carbon-nitrogen hydrolase"/>
    <property type="match status" value="1"/>
</dbReference>
<dbReference type="PANTHER" id="PTHR23088">
    <property type="entry name" value="NITRILASE-RELATED"/>
    <property type="match status" value="1"/>
</dbReference>
<proteinExistence type="predicted"/>
<comment type="caution">
    <text evidence="2">The sequence shown here is derived from an EMBL/GenBank/DDBJ whole genome shotgun (WGS) entry which is preliminary data.</text>
</comment>
<dbReference type="PANTHER" id="PTHR23088:SF27">
    <property type="entry name" value="DEAMINATED GLUTATHIONE AMIDASE"/>
    <property type="match status" value="1"/>
</dbReference>
<sequence>MSGQKFLNISSFKTVSRCWLPINQTIKAGQNNNLRYFSSKQRCINFNNIKDAHLVANDGVLSGEEAIKAGSSEEIFEPTIFSSEEIHTAGPWLRMKIACGQLCSLSSLKDNSRVVIKLIKQSILSKVEVLFLPEATDYILKDAKELITLASKTQQDFLTPIQKELKLLNERNKSQLKLAIGIHEPTSLEKVRNIQIWINEAGLIEQKYAKIHLFDINIPNGPNLKELNSVEPGNSILSPFAVRNWNIGFAICYDIRFIEMTLKLRNLGANLITFLRPFTTKTGEAHWLELGRARAIDSQCYIVMAAQCGEHQNGSDKKRVSYGQSIIIDPWGEVIARGAKYSDPRSLDHQGDYYQLVTAAISHELVEQVRSNLPVFSHRRPDVY</sequence>
<evidence type="ECO:0000313" key="2">
    <source>
        <dbReference type="EMBL" id="KAK7677098.1"/>
    </source>
</evidence>
<dbReference type="PROSITE" id="PS50263">
    <property type="entry name" value="CN_HYDROLASE"/>
    <property type="match status" value="1"/>
</dbReference>
<accession>A0AAW0F9U4</accession>
<dbReference type="SUPFAM" id="SSF56317">
    <property type="entry name" value="Carbon-nitrogen hydrolase"/>
    <property type="match status" value="1"/>
</dbReference>
<dbReference type="AlphaFoldDB" id="A0AAW0F9U4"/>
<organism evidence="2 3">
    <name type="scientific">Cerrena zonata</name>
    <dbReference type="NCBI Taxonomy" id="2478898"/>
    <lineage>
        <taxon>Eukaryota</taxon>
        <taxon>Fungi</taxon>
        <taxon>Dikarya</taxon>
        <taxon>Basidiomycota</taxon>
        <taxon>Agaricomycotina</taxon>
        <taxon>Agaricomycetes</taxon>
        <taxon>Polyporales</taxon>
        <taxon>Cerrenaceae</taxon>
        <taxon>Cerrena</taxon>
    </lineage>
</organism>
<gene>
    <name evidence="2" type="ORF">QCA50_019911</name>
</gene>
<dbReference type="EMBL" id="JASBNA010000095">
    <property type="protein sequence ID" value="KAK7677098.1"/>
    <property type="molecule type" value="Genomic_DNA"/>
</dbReference>
<dbReference type="Proteomes" id="UP001385951">
    <property type="component" value="Unassembled WGS sequence"/>
</dbReference>
<feature type="domain" description="CN hydrolase" evidence="1">
    <location>
        <begin position="95"/>
        <end position="363"/>
    </location>
</feature>
<protein>
    <recommendedName>
        <fullName evidence="1">CN hydrolase domain-containing protein</fullName>
    </recommendedName>
</protein>
<reference evidence="2 3" key="1">
    <citation type="submission" date="2022-09" db="EMBL/GenBank/DDBJ databases">
        <authorList>
            <person name="Palmer J.M."/>
        </authorList>
    </citation>
    <scope>NUCLEOTIDE SEQUENCE [LARGE SCALE GENOMIC DNA]</scope>
    <source>
        <strain evidence="2 3">DSM 7382</strain>
    </source>
</reference>
<name>A0AAW0F9U4_9APHY</name>
<dbReference type="Pfam" id="PF00795">
    <property type="entry name" value="CN_hydrolase"/>
    <property type="match status" value="1"/>
</dbReference>
<evidence type="ECO:0000259" key="1">
    <source>
        <dbReference type="PROSITE" id="PS50263"/>
    </source>
</evidence>
<dbReference type="InterPro" id="IPR003010">
    <property type="entry name" value="C-N_Hydrolase"/>
</dbReference>
<keyword evidence="3" id="KW-1185">Reference proteome</keyword>
<evidence type="ECO:0000313" key="3">
    <source>
        <dbReference type="Proteomes" id="UP001385951"/>
    </source>
</evidence>
<dbReference type="InterPro" id="IPR036526">
    <property type="entry name" value="C-N_Hydrolase_sf"/>
</dbReference>